<proteinExistence type="predicted"/>
<evidence type="ECO:0000313" key="1">
    <source>
        <dbReference type="EMBL" id="QCQ84806.1"/>
    </source>
</evidence>
<dbReference type="Proteomes" id="UP000325321">
    <property type="component" value="Genome"/>
</dbReference>
<dbReference type="EMBL" id="MK249170">
    <property type="protein sequence ID" value="QCQ84806.1"/>
    <property type="molecule type" value="Genomic_DNA"/>
</dbReference>
<organism evidence="1">
    <name type="scientific">Blackfly microvirus SF02</name>
    <dbReference type="NCBI Taxonomy" id="2576452"/>
    <lineage>
        <taxon>Viruses</taxon>
        <taxon>Monodnaviria</taxon>
        <taxon>Sangervirae</taxon>
        <taxon>Phixviricota</taxon>
        <taxon>Malgrandaviricetes</taxon>
        <taxon>Petitvirales</taxon>
        <taxon>Microviridae</taxon>
        <taxon>Microvirus</taxon>
    </lineage>
</organism>
<accession>A0A4P8PLM8</accession>
<name>A0A4P8PLM8_9VIRU</name>
<reference evidence="1" key="1">
    <citation type="submission" date="2018-12" db="EMBL/GenBank/DDBJ databases">
        <title>Singled stranded DNA viruses identified in blackflies (Austrosimulium ungulatum) sampled in New Zealand.</title>
        <authorList>
            <person name="Kraberger S."/>
            <person name="Fontenele R.S."/>
            <person name="Schmidlin K."/>
            <person name="Walters M."/>
            <person name="Varsani A."/>
        </authorList>
    </citation>
    <scope>NUCLEOTIDE SEQUENCE [LARGE SCALE GENOMIC DNA]</scope>
    <source>
        <strain evidence="1">088</strain>
    </source>
</reference>
<sequence length="80" mass="8793">MRLIICSVFDSKVGAFSPPFFVKTRGEAIRSFTDACKDSSLPFTKHPADYRLFFLGEFDDVSGVVFGDKPEPLIGADEVG</sequence>
<dbReference type="InterPro" id="IPR046781">
    <property type="entry name" value="Phage_ORF5"/>
</dbReference>
<dbReference type="Pfam" id="PF20577">
    <property type="entry name" value="Phage_ORF5"/>
    <property type="match status" value="1"/>
</dbReference>
<protein>
    <submittedName>
        <fullName evidence="1">Nonstructural protein</fullName>
    </submittedName>
</protein>